<dbReference type="GO" id="GO:0003677">
    <property type="term" value="F:DNA binding"/>
    <property type="evidence" value="ECO:0007669"/>
    <property type="project" value="UniProtKB-KW"/>
</dbReference>
<name>A0A368JIP2_9BACT</name>
<keyword evidence="5" id="KW-1185">Reference proteome</keyword>
<evidence type="ECO:0000313" key="5">
    <source>
        <dbReference type="Proteomes" id="UP000253383"/>
    </source>
</evidence>
<dbReference type="AlphaFoldDB" id="A0A368JIP2"/>
<comment type="caution">
    <text evidence="4">The sequence shown here is derived from an EMBL/GenBank/DDBJ whole genome shotgun (WGS) entry which is preliminary data.</text>
</comment>
<dbReference type="PANTHER" id="PTHR30461">
    <property type="entry name" value="DNA-INVERTASE FROM LAMBDOID PROPHAGE"/>
    <property type="match status" value="1"/>
</dbReference>
<keyword evidence="1" id="KW-0238">DNA-binding</keyword>
<evidence type="ECO:0000256" key="1">
    <source>
        <dbReference type="ARBA" id="ARBA00023125"/>
    </source>
</evidence>
<dbReference type="Gene3D" id="3.40.50.1390">
    <property type="entry name" value="Resolvase, N-terminal catalytic domain"/>
    <property type="match status" value="1"/>
</dbReference>
<dbReference type="PANTHER" id="PTHR30461:SF2">
    <property type="entry name" value="SERINE RECOMBINASE PINE-RELATED"/>
    <property type="match status" value="1"/>
</dbReference>
<accession>A0A368JIP2</accession>
<evidence type="ECO:0000256" key="2">
    <source>
        <dbReference type="ARBA" id="ARBA00023172"/>
    </source>
</evidence>
<dbReference type="InterPro" id="IPR050639">
    <property type="entry name" value="SSR_resolvase"/>
</dbReference>
<dbReference type="CDD" id="cd00338">
    <property type="entry name" value="Ser_Recombinase"/>
    <property type="match status" value="1"/>
</dbReference>
<evidence type="ECO:0000259" key="3">
    <source>
        <dbReference type="PROSITE" id="PS51736"/>
    </source>
</evidence>
<dbReference type="SMART" id="SM00857">
    <property type="entry name" value="Resolvase"/>
    <property type="match status" value="1"/>
</dbReference>
<dbReference type="GO" id="GO:0000150">
    <property type="term" value="F:DNA strand exchange activity"/>
    <property type="evidence" value="ECO:0007669"/>
    <property type="project" value="InterPro"/>
</dbReference>
<feature type="domain" description="Resolvase/invertase-type recombinase catalytic" evidence="3">
    <location>
        <begin position="3"/>
        <end position="138"/>
    </location>
</feature>
<dbReference type="SUPFAM" id="SSF53041">
    <property type="entry name" value="Resolvase-like"/>
    <property type="match status" value="1"/>
</dbReference>
<protein>
    <submittedName>
        <fullName evidence="4">Resolvase</fullName>
    </submittedName>
</protein>
<dbReference type="InterPro" id="IPR036162">
    <property type="entry name" value="Resolvase-like_N_sf"/>
</dbReference>
<dbReference type="RefSeq" id="WP_114407959.1">
    <property type="nucleotide sequence ID" value="NZ_QOWE01000018.1"/>
</dbReference>
<dbReference type="PROSITE" id="PS51736">
    <property type="entry name" value="RECOMBINASES_3"/>
    <property type="match status" value="1"/>
</dbReference>
<keyword evidence="2" id="KW-0233">DNA recombination</keyword>
<dbReference type="Proteomes" id="UP000253383">
    <property type="component" value="Unassembled WGS sequence"/>
</dbReference>
<dbReference type="Pfam" id="PF00239">
    <property type="entry name" value="Resolvase"/>
    <property type="match status" value="1"/>
</dbReference>
<gene>
    <name evidence="4" type="ORF">DUE52_20695</name>
</gene>
<reference evidence="4 5" key="1">
    <citation type="submission" date="2018-07" db="EMBL/GenBank/DDBJ databases">
        <title>Genome analysis of Larkinella rosea.</title>
        <authorList>
            <person name="Zhou Z."/>
            <person name="Wang G."/>
        </authorList>
    </citation>
    <scope>NUCLEOTIDE SEQUENCE [LARGE SCALE GENOMIC DNA]</scope>
    <source>
        <strain evidence="5">zzj9</strain>
    </source>
</reference>
<evidence type="ECO:0000313" key="4">
    <source>
        <dbReference type="EMBL" id="RCR67527.1"/>
    </source>
</evidence>
<dbReference type="EMBL" id="QOWE01000018">
    <property type="protein sequence ID" value="RCR67527.1"/>
    <property type="molecule type" value="Genomic_DNA"/>
</dbReference>
<sequence>MKQAIAYYRVSTHRQGRSGLGLEAQQLTVVSYCQLNGYELIDEIVEVKSTRKQQSGLFEALERCRQNKATLTVARLDRLGRDVEKIARLVKSDVEIVVTDNPHANRFTIHILAAVAEEQRQRISETTKDALDAARKRGVVLGKHGKTLATRNKKAAEEFAHQLSPMLKKLNNRGITTVRAIAQELNKQGIPTFRGDSQWHPGTVYTILNRLKEIKPMKTQPAMIPANEPDILFDDCALLHQAFGKDALKVSSINANCDCSSYYSAEDDDAVDSDQIAVSAAPTH</sequence>
<dbReference type="OrthoDB" id="2290206at2"/>
<organism evidence="4 5">
    <name type="scientific">Larkinella punicea</name>
    <dbReference type="NCBI Taxonomy" id="2315727"/>
    <lineage>
        <taxon>Bacteria</taxon>
        <taxon>Pseudomonadati</taxon>
        <taxon>Bacteroidota</taxon>
        <taxon>Cytophagia</taxon>
        <taxon>Cytophagales</taxon>
        <taxon>Spirosomataceae</taxon>
        <taxon>Larkinella</taxon>
    </lineage>
</organism>
<dbReference type="InterPro" id="IPR006119">
    <property type="entry name" value="Resolv_N"/>
</dbReference>
<proteinExistence type="predicted"/>